<feature type="compositionally biased region" description="Basic and acidic residues" evidence="1">
    <location>
        <begin position="44"/>
        <end position="60"/>
    </location>
</feature>
<sequence>MDLTTDFLPELNDLLEIQDQWELEPCTALISSEQQVASLLPSETTRRQEDFHTIGRRQDAGPRMTSNNYSASVSAWNPSTGFPAEASHCYSCPPVSNA</sequence>
<protein>
    <submittedName>
        <fullName evidence="2">Uncharacterized protein</fullName>
    </submittedName>
</protein>
<gene>
    <name evidence="2" type="ORF">WJX84_010421</name>
</gene>
<name>A0AAW1SSL3_9CHLO</name>
<keyword evidence="3" id="KW-1185">Reference proteome</keyword>
<organism evidence="2 3">
    <name type="scientific">Apatococcus fuscideae</name>
    <dbReference type="NCBI Taxonomy" id="2026836"/>
    <lineage>
        <taxon>Eukaryota</taxon>
        <taxon>Viridiplantae</taxon>
        <taxon>Chlorophyta</taxon>
        <taxon>core chlorophytes</taxon>
        <taxon>Trebouxiophyceae</taxon>
        <taxon>Chlorellales</taxon>
        <taxon>Chlorellaceae</taxon>
        <taxon>Apatococcus</taxon>
    </lineage>
</organism>
<evidence type="ECO:0000313" key="2">
    <source>
        <dbReference type="EMBL" id="KAK9853927.1"/>
    </source>
</evidence>
<accession>A0AAW1SSL3</accession>
<dbReference type="EMBL" id="JALJOV010001119">
    <property type="protein sequence ID" value="KAK9853927.1"/>
    <property type="molecule type" value="Genomic_DNA"/>
</dbReference>
<proteinExistence type="predicted"/>
<evidence type="ECO:0000256" key="1">
    <source>
        <dbReference type="SAM" id="MobiDB-lite"/>
    </source>
</evidence>
<dbReference type="AlphaFoldDB" id="A0AAW1SSL3"/>
<evidence type="ECO:0000313" key="3">
    <source>
        <dbReference type="Proteomes" id="UP001485043"/>
    </source>
</evidence>
<comment type="caution">
    <text evidence="2">The sequence shown here is derived from an EMBL/GenBank/DDBJ whole genome shotgun (WGS) entry which is preliminary data.</text>
</comment>
<feature type="region of interest" description="Disordered" evidence="1">
    <location>
        <begin position="40"/>
        <end position="68"/>
    </location>
</feature>
<dbReference type="Proteomes" id="UP001485043">
    <property type="component" value="Unassembled WGS sequence"/>
</dbReference>
<reference evidence="2 3" key="1">
    <citation type="journal article" date="2024" name="Nat. Commun.">
        <title>Phylogenomics reveals the evolutionary origins of lichenization in chlorophyte algae.</title>
        <authorList>
            <person name="Puginier C."/>
            <person name="Libourel C."/>
            <person name="Otte J."/>
            <person name="Skaloud P."/>
            <person name="Haon M."/>
            <person name="Grisel S."/>
            <person name="Petersen M."/>
            <person name="Berrin J.G."/>
            <person name="Delaux P.M."/>
            <person name="Dal Grande F."/>
            <person name="Keller J."/>
        </authorList>
    </citation>
    <scope>NUCLEOTIDE SEQUENCE [LARGE SCALE GENOMIC DNA]</scope>
    <source>
        <strain evidence="2 3">SAG 2523</strain>
    </source>
</reference>